<feature type="compositionally biased region" description="Basic residues" evidence="1">
    <location>
        <begin position="17"/>
        <end position="26"/>
    </location>
</feature>
<feature type="region of interest" description="Disordered" evidence="1">
    <location>
        <begin position="159"/>
        <end position="320"/>
    </location>
</feature>
<dbReference type="InParanoid" id="F2UBX0"/>
<dbReference type="AlphaFoldDB" id="F2UBX0"/>
<dbReference type="EMBL" id="GL832967">
    <property type="protein sequence ID" value="EGD73986.1"/>
    <property type="molecule type" value="Genomic_DNA"/>
</dbReference>
<dbReference type="STRING" id="946362.F2UBX0"/>
<evidence type="ECO:0000313" key="3">
    <source>
        <dbReference type="Proteomes" id="UP000007799"/>
    </source>
</evidence>
<evidence type="ECO:0008006" key="4">
    <source>
        <dbReference type="Google" id="ProtNLM"/>
    </source>
</evidence>
<accession>F2UBX0</accession>
<keyword evidence="3" id="KW-1185">Reference proteome</keyword>
<dbReference type="GeneID" id="16074126"/>
<evidence type="ECO:0000313" key="2">
    <source>
        <dbReference type="EMBL" id="EGD73986.1"/>
    </source>
</evidence>
<dbReference type="Proteomes" id="UP000007799">
    <property type="component" value="Unassembled WGS sequence"/>
</dbReference>
<protein>
    <recommendedName>
        <fullName evidence="4">CCDC66 domain-containing protein</fullName>
    </recommendedName>
</protein>
<feature type="compositionally biased region" description="Basic and acidic residues" evidence="1">
    <location>
        <begin position="421"/>
        <end position="476"/>
    </location>
</feature>
<feature type="compositionally biased region" description="Basic and acidic residues" evidence="1">
    <location>
        <begin position="401"/>
        <end position="414"/>
    </location>
</feature>
<organism evidence="3">
    <name type="scientific">Salpingoeca rosetta (strain ATCC 50818 / BSB-021)</name>
    <dbReference type="NCBI Taxonomy" id="946362"/>
    <lineage>
        <taxon>Eukaryota</taxon>
        <taxon>Choanoflagellata</taxon>
        <taxon>Craspedida</taxon>
        <taxon>Salpingoecidae</taxon>
        <taxon>Salpingoeca</taxon>
    </lineage>
</organism>
<dbReference type="KEGG" id="sre:PTSG_05681"/>
<feature type="region of interest" description="Disordered" evidence="1">
    <location>
        <begin position="1"/>
        <end position="147"/>
    </location>
</feature>
<proteinExistence type="predicted"/>
<feature type="region of interest" description="Disordered" evidence="1">
    <location>
        <begin position="401"/>
        <end position="476"/>
    </location>
</feature>
<evidence type="ECO:0000256" key="1">
    <source>
        <dbReference type="SAM" id="MobiDB-lite"/>
    </source>
</evidence>
<sequence>MSHSSGMAAKAMDPRKIAARNKKKATRSSLAIGGTGPQRTRRRQGQPAAKKPCVHVDSERRERTKQEQSDASDQFEPDFSASVSGRGLAVPNGGQQARAKGGPTLAQTAPLQRDVPASMRATLTASQGRTGGGRDAPNPWGHVPANNSNTIQEVYHVDAVTGKMTSGPVRSRPSSRRMRPPSSPSSRQGLSITSQSLSHPMRMKPPHRVDPIPHAPPMGTGGPGHDARDEVASKQRKQEELRAALAEQMREKKRRLELEQQMERERDQALQGNPWSSPVRASQHVSSSSVMASPHHTSPPPSTPFSASVRHVSSRNAARHSTSAFHANLSVANGAYHGDAEGGGLDLNASFMGQSMTSHSPAVDGASIAHLNKQGFMHVDERERKRMQQLAQQESIRQQIEEKKRERQRRLEAEQREEELEQQRIIKEQEKIRQQYEDEKAARRRKEEEQQKRIEALQALKEADEAKRAERQRAAR</sequence>
<gene>
    <name evidence="2" type="ORF">PTSG_05681</name>
</gene>
<reference evidence="2" key="1">
    <citation type="submission" date="2009-08" db="EMBL/GenBank/DDBJ databases">
        <title>Annotation of Salpingoeca rosetta.</title>
        <authorList>
            <consortium name="The Broad Institute Genome Sequencing Platform"/>
            <person name="Russ C."/>
            <person name="Cuomo C."/>
            <person name="Burger G."/>
            <person name="Gray M.W."/>
            <person name="Holland P.W.H."/>
            <person name="King N."/>
            <person name="Lang F.B.F."/>
            <person name="Roger A.J."/>
            <person name="Ruiz-Trillo I."/>
            <person name="Young S.K."/>
            <person name="Zeng Q."/>
            <person name="Gargeya S."/>
            <person name="Alvarado L."/>
            <person name="Berlin A."/>
            <person name="Chapman S.B."/>
            <person name="Chen Z."/>
            <person name="Freedman E."/>
            <person name="Gellesch M."/>
            <person name="Goldberg J."/>
            <person name="Griggs A."/>
            <person name="Gujja S."/>
            <person name="Heilman E."/>
            <person name="Heiman D."/>
            <person name="Howarth C."/>
            <person name="Mehta T."/>
            <person name="Neiman D."/>
            <person name="Pearson M."/>
            <person name="Roberts A."/>
            <person name="Saif S."/>
            <person name="Shea T."/>
            <person name="Shenoy N."/>
            <person name="Sisk P."/>
            <person name="Stolte C."/>
            <person name="Sykes S."/>
            <person name="White J."/>
            <person name="Yandava C."/>
            <person name="Haas B."/>
            <person name="Nusbaum C."/>
            <person name="Birren B."/>
        </authorList>
    </citation>
    <scope>NUCLEOTIDE SEQUENCE [LARGE SCALE GENOMIC DNA]</scope>
    <source>
        <strain evidence="2">ATCC 50818</strain>
    </source>
</reference>
<feature type="compositionally biased region" description="Basic and acidic residues" evidence="1">
    <location>
        <begin position="225"/>
        <end position="268"/>
    </location>
</feature>
<name>F2UBX0_SALR5</name>
<dbReference type="RefSeq" id="XP_004993549.1">
    <property type="nucleotide sequence ID" value="XM_004993492.1"/>
</dbReference>
<feature type="compositionally biased region" description="Polar residues" evidence="1">
    <location>
        <begin position="188"/>
        <end position="198"/>
    </location>
</feature>
<feature type="compositionally biased region" description="Basic and acidic residues" evidence="1">
    <location>
        <begin position="54"/>
        <end position="68"/>
    </location>
</feature>
<feature type="compositionally biased region" description="Low complexity" evidence="1">
    <location>
        <begin position="276"/>
        <end position="296"/>
    </location>
</feature>